<dbReference type="EMBL" id="JBBPBK010000011">
    <property type="protein sequence ID" value="KAK9274512.1"/>
    <property type="molecule type" value="Genomic_DNA"/>
</dbReference>
<accession>A0AAP0RBD3</accession>
<dbReference type="InterPro" id="IPR043472">
    <property type="entry name" value="Macro_dom-like"/>
</dbReference>
<sequence>MTKDENSKFENSILKKLDSQLGGLLAEASSEEDFTGKAGQSTVLRLPGLGSKRVGLIGLGQCASSTVAYRGLGEAVAAAAKTAQASDVAIVLASSEGLSAESKLRTVLGIFEDNRFRSESKKPTLKSVDILGLGTGPELEKKLKYAEDVCSGVIFGKELVNAPANVLTPGS</sequence>
<dbReference type="SUPFAM" id="SSF52949">
    <property type="entry name" value="Macro domain-like"/>
    <property type="match status" value="1"/>
</dbReference>
<feature type="domain" description="Peptidase M17 leucyl aminopeptidase N-terminal" evidence="1">
    <location>
        <begin position="7"/>
        <end position="119"/>
    </location>
</feature>
<dbReference type="GO" id="GO:0006508">
    <property type="term" value="P:proteolysis"/>
    <property type="evidence" value="ECO:0007669"/>
    <property type="project" value="InterPro"/>
</dbReference>
<evidence type="ECO:0000313" key="2">
    <source>
        <dbReference type="EMBL" id="KAK9274512.1"/>
    </source>
</evidence>
<reference evidence="2 3" key="1">
    <citation type="journal article" date="2024" name="Plant J.">
        <title>Genome sequences and population genomics reveal climatic adaptation and genomic divergence between two closely related sweetgum species.</title>
        <authorList>
            <person name="Xu W.Q."/>
            <person name="Ren C.Q."/>
            <person name="Zhang X.Y."/>
            <person name="Comes H.P."/>
            <person name="Liu X.H."/>
            <person name="Li Y.G."/>
            <person name="Kettle C.J."/>
            <person name="Jalonen R."/>
            <person name="Gaisberger H."/>
            <person name="Ma Y.Z."/>
            <person name="Qiu Y.X."/>
        </authorList>
    </citation>
    <scope>NUCLEOTIDE SEQUENCE [LARGE SCALE GENOMIC DNA]</scope>
    <source>
        <strain evidence="2">Hangzhou</strain>
    </source>
</reference>
<evidence type="ECO:0000313" key="3">
    <source>
        <dbReference type="Proteomes" id="UP001415857"/>
    </source>
</evidence>
<evidence type="ECO:0000259" key="1">
    <source>
        <dbReference type="Pfam" id="PF02789"/>
    </source>
</evidence>
<dbReference type="GO" id="GO:0070006">
    <property type="term" value="F:metalloaminopeptidase activity"/>
    <property type="evidence" value="ECO:0007669"/>
    <property type="project" value="InterPro"/>
</dbReference>
<dbReference type="AlphaFoldDB" id="A0AAP0RBD3"/>
<proteinExistence type="predicted"/>
<dbReference type="Gene3D" id="3.40.220.10">
    <property type="entry name" value="Leucine Aminopeptidase, subunit E, domain 1"/>
    <property type="match status" value="1"/>
</dbReference>
<dbReference type="PANTHER" id="PTHR11963:SF23">
    <property type="entry name" value="CYTOSOL AMINOPEPTIDASE"/>
    <property type="match status" value="1"/>
</dbReference>
<dbReference type="GO" id="GO:0005737">
    <property type="term" value="C:cytoplasm"/>
    <property type="evidence" value="ECO:0007669"/>
    <property type="project" value="InterPro"/>
</dbReference>
<dbReference type="InterPro" id="IPR011356">
    <property type="entry name" value="Leucine_aapep/pepB"/>
</dbReference>
<dbReference type="PANTHER" id="PTHR11963">
    <property type="entry name" value="LEUCINE AMINOPEPTIDASE-RELATED"/>
    <property type="match status" value="1"/>
</dbReference>
<keyword evidence="3" id="KW-1185">Reference proteome</keyword>
<gene>
    <name evidence="2" type="ORF">L1049_021761</name>
</gene>
<dbReference type="Proteomes" id="UP001415857">
    <property type="component" value="Unassembled WGS sequence"/>
</dbReference>
<organism evidence="2 3">
    <name type="scientific">Liquidambar formosana</name>
    <name type="common">Formosan gum</name>
    <dbReference type="NCBI Taxonomy" id="63359"/>
    <lineage>
        <taxon>Eukaryota</taxon>
        <taxon>Viridiplantae</taxon>
        <taxon>Streptophyta</taxon>
        <taxon>Embryophyta</taxon>
        <taxon>Tracheophyta</taxon>
        <taxon>Spermatophyta</taxon>
        <taxon>Magnoliopsida</taxon>
        <taxon>eudicotyledons</taxon>
        <taxon>Gunneridae</taxon>
        <taxon>Pentapetalae</taxon>
        <taxon>Saxifragales</taxon>
        <taxon>Altingiaceae</taxon>
        <taxon>Liquidambar</taxon>
    </lineage>
</organism>
<dbReference type="GO" id="GO:0030145">
    <property type="term" value="F:manganese ion binding"/>
    <property type="evidence" value="ECO:0007669"/>
    <property type="project" value="InterPro"/>
</dbReference>
<name>A0AAP0RBD3_LIQFO</name>
<protein>
    <recommendedName>
        <fullName evidence="1">Peptidase M17 leucyl aminopeptidase N-terminal domain-containing protein</fullName>
    </recommendedName>
</protein>
<dbReference type="Pfam" id="PF02789">
    <property type="entry name" value="Peptidase_M17_N"/>
    <property type="match status" value="1"/>
</dbReference>
<comment type="caution">
    <text evidence="2">The sequence shown here is derived from an EMBL/GenBank/DDBJ whole genome shotgun (WGS) entry which is preliminary data.</text>
</comment>
<dbReference type="InterPro" id="IPR008283">
    <property type="entry name" value="Peptidase_M17_N"/>
</dbReference>